<dbReference type="Proteomes" id="UP000465263">
    <property type="component" value="Unassembled WGS sequence"/>
</dbReference>
<comment type="similarity">
    <text evidence="4">Belongs to the EgtB family.</text>
</comment>
<feature type="binding site" evidence="4">
    <location>
        <position position="425"/>
    </location>
    <ligand>
        <name>gamma-L-glutamyl-L-cysteine</name>
        <dbReference type="ChEBI" id="CHEBI:58173"/>
    </ligand>
</feature>
<dbReference type="PANTHER" id="PTHR23150:SF36">
    <property type="entry name" value="HERCYNINE OXYGENASE"/>
    <property type="match status" value="1"/>
</dbReference>
<evidence type="ECO:0000256" key="4">
    <source>
        <dbReference type="HAMAP-Rule" id="MF_02035"/>
    </source>
</evidence>
<dbReference type="UniPathway" id="UPA01014"/>
<dbReference type="RefSeq" id="WP_085085561.1">
    <property type="nucleotide sequence ID" value="NZ_BLKV01000002.1"/>
</dbReference>
<dbReference type="InterPro" id="IPR032890">
    <property type="entry name" value="EgtB_Actinobacteria"/>
</dbReference>
<feature type="binding site" evidence="4">
    <location>
        <position position="429"/>
    </location>
    <ligand>
        <name>gamma-L-glutamyl-L-cysteine</name>
        <dbReference type="ChEBI" id="CHEBI:58173"/>
    </ligand>
</feature>
<organism evidence="7 8">
    <name type="scientific">Mycolicibacter senuensis</name>
    <dbReference type="NCBI Taxonomy" id="386913"/>
    <lineage>
        <taxon>Bacteria</taxon>
        <taxon>Bacillati</taxon>
        <taxon>Actinomycetota</taxon>
        <taxon>Actinomycetes</taxon>
        <taxon>Mycobacteriales</taxon>
        <taxon>Mycobacteriaceae</taxon>
        <taxon>Mycolicibacter</taxon>
    </lineage>
</organism>
<feature type="domain" description="DinB-like" evidence="6">
    <location>
        <begin position="23"/>
        <end position="154"/>
    </location>
</feature>
<keyword evidence="4" id="KW-0479">Metal-binding</keyword>
<feature type="binding site" evidence="4">
    <location>
        <position position="58"/>
    </location>
    <ligand>
        <name>Fe cation</name>
        <dbReference type="ChEBI" id="CHEBI:24875"/>
    </ligand>
</feature>
<dbReference type="GO" id="GO:0005506">
    <property type="term" value="F:iron ion binding"/>
    <property type="evidence" value="ECO:0007669"/>
    <property type="project" value="UniProtKB-UniRule"/>
</dbReference>
<evidence type="ECO:0000256" key="3">
    <source>
        <dbReference type="ARBA" id="ARBA00037882"/>
    </source>
</evidence>
<dbReference type="InterPro" id="IPR024775">
    <property type="entry name" value="DinB-like"/>
</dbReference>
<dbReference type="AlphaFoldDB" id="A0A7I9XMA0"/>
<dbReference type="Gene3D" id="1.20.120.450">
    <property type="entry name" value="dinb family like domain"/>
    <property type="match status" value="1"/>
</dbReference>
<dbReference type="EC" id="1.14.99.50" evidence="4"/>
<evidence type="ECO:0000259" key="5">
    <source>
        <dbReference type="Pfam" id="PF03781"/>
    </source>
</evidence>
<sequence length="442" mass="49517">MTEAVTKRETQAVVRAETLARDLSRARERTLALVDFDEAELRRQYDPLMSPLLWDLAHIGQQEELWLLRRGNPDRPGMLPADVEGLYDAFAHPRAGRVDLPLLSPEQARKYCATVRSKVLDELAARPDVSGDAGADGFVFGMVVSHEHQHDETMMQALNLRTGEPLLNAGRELPAGRAGLAGTSVLVPAGEFVLGVDATAEPFALDNERPAHRVQVAAFRIGRVPVTNAEWRAFIDDGGYRQPRWWTERGWNHRMQAGLTAPQFWSSDHTCRTRFGRVEDLPDDEPVQHVSYFEAQAYASWAGARLPTEIEWEKACAWDPRAGARRRRPWGDGDATAELANLGGAALRPAPVGAYPNGASAYGAEQLLGDVWEWTSSPLQPWPGFTPMIYRRYSEPFFGGDYRVLRGGSWAVAPEILRPSFRNWDHPYRRQIFAGVRLAWDV</sequence>
<protein>
    <recommendedName>
        <fullName evidence="4">Hercynine oxygenase</fullName>
        <ecNumber evidence="4">1.14.99.50</ecNumber>
    </recommendedName>
    <alternativeName>
        <fullName evidence="4">Gamma-glutamyl hercynylcysteine S-oxide synthase</fullName>
    </alternativeName>
</protein>
<name>A0A7I9XMA0_9MYCO</name>
<dbReference type="InterPro" id="IPR016187">
    <property type="entry name" value="CTDL_fold"/>
</dbReference>
<evidence type="ECO:0000256" key="1">
    <source>
        <dbReference type="ARBA" id="ARBA00023002"/>
    </source>
</evidence>
<dbReference type="InterPro" id="IPR042095">
    <property type="entry name" value="SUMF_sf"/>
</dbReference>
<dbReference type="SUPFAM" id="SSF56436">
    <property type="entry name" value="C-type lectin-like"/>
    <property type="match status" value="1"/>
</dbReference>
<comment type="pathway">
    <text evidence="3 4">Amino-acid biosynthesis; ergothioneine biosynthesis.</text>
</comment>
<dbReference type="InterPro" id="IPR005532">
    <property type="entry name" value="SUMF_dom"/>
</dbReference>
<feature type="binding site" evidence="4">
    <location>
        <begin position="94"/>
        <end position="97"/>
    </location>
    <ligand>
        <name>gamma-L-glutamyl-L-cysteine</name>
        <dbReference type="ChEBI" id="CHEBI:58173"/>
    </ligand>
</feature>
<dbReference type="HAMAP" id="MF_02035">
    <property type="entry name" value="EgtB"/>
    <property type="match status" value="1"/>
</dbReference>
<accession>A0A7I9XMA0</accession>
<evidence type="ECO:0000313" key="7">
    <source>
        <dbReference type="EMBL" id="GFG71095.1"/>
    </source>
</evidence>
<feature type="domain" description="Sulfatase-modifying factor enzyme-like" evidence="5">
    <location>
        <begin position="183"/>
        <end position="440"/>
    </location>
</feature>
<keyword evidence="8" id="KW-1185">Reference proteome</keyword>
<keyword evidence="2 4" id="KW-0408">Iron</keyword>
<evidence type="ECO:0000256" key="2">
    <source>
        <dbReference type="ARBA" id="ARBA00023004"/>
    </source>
</evidence>
<proteinExistence type="inferred from homology"/>
<comment type="catalytic activity">
    <reaction evidence="4">
        <text>gamma-L-glutamyl-L-cysteine + hercynine + O2 = gamma-L-glutamyl-hercynylcysteine S-oxide + H2O</text>
        <dbReference type="Rhea" id="RHEA:42672"/>
        <dbReference type="ChEBI" id="CHEBI:15377"/>
        <dbReference type="ChEBI" id="CHEBI:15379"/>
        <dbReference type="ChEBI" id="CHEBI:15781"/>
        <dbReference type="ChEBI" id="CHEBI:58173"/>
        <dbReference type="ChEBI" id="CHEBI:82703"/>
        <dbReference type="EC" id="1.14.99.50"/>
    </reaction>
</comment>
<dbReference type="Pfam" id="PF03781">
    <property type="entry name" value="FGE-sulfatase"/>
    <property type="match status" value="1"/>
</dbReference>
<dbReference type="SUPFAM" id="SSF109854">
    <property type="entry name" value="DinB/YfiT-like putative metalloenzymes"/>
    <property type="match status" value="1"/>
</dbReference>
<dbReference type="InterPro" id="IPR051043">
    <property type="entry name" value="Sulfatase_Mod_Factor_Kinase"/>
</dbReference>
<feature type="binding site" evidence="4">
    <location>
        <position position="146"/>
    </location>
    <ligand>
        <name>Fe cation</name>
        <dbReference type="ChEBI" id="CHEBI:24875"/>
    </ligand>
</feature>
<comment type="function">
    <text evidence="4">Catalyzes the oxidative sulfurization of hercynine (N-alpha,N-alpha,N-alpha-trimethyl-L-histidine) into hercynyl-gamma-L-glutamyl-L-cysteine sulfoxide, a step in the biosynthesis pathway of ergothioneine.</text>
</comment>
<keyword evidence="1 4" id="KW-0560">Oxidoreductase</keyword>
<evidence type="ECO:0000259" key="6">
    <source>
        <dbReference type="Pfam" id="PF12867"/>
    </source>
</evidence>
<dbReference type="Gene3D" id="3.90.1580.10">
    <property type="entry name" value="paralog of FGE (formylglycine-generating enzyme)"/>
    <property type="match status" value="1"/>
</dbReference>
<feature type="binding site" evidence="4">
    <location>
        <position position="150"/>
    </location>
    <ligand>
        <name>Fe cation</name>
        <dbReference type="ChEBI" id="CHEBI:24875"/>
    </ligand>
</feature>
<dbReference type="GO" id="GO:0044875">
    <property type="term" value="F:gamma-glutamyl hercynylcysteine sulfoxide synthase activity"/>
    <property type="evidence" value="ECO:0007669"/>
    <property type="project" value="UniProtKB-EC"/>
</dbReference>
<evidence type="ECO:0000313" key="8">
    <source>
        <dbReference type="Proteomes" id="UP000465263"/>
    </source>
</evidence>
<reference evidence="7 8" key="1">
    <citation type="journal article" date="2019" name="Emerg. Microbes Infect.">
        <title>Comprehensive subspecies identification of 175 nontuberculous mycobacteria species based on 7547 genomic profiles.</title>
        <authorList>
            <person name="Matsumoto Y."/>
            <person name="Kinjo T."/>
            <person name="Motooka D."/>
            <person name="Nabeya D."/>
            <person name="Jung N."/>
            <person name="Uechi K."/>
            <person name="Horii T."/>
            <person name="Iida T."/>
            <person name="Fujita J."/>
            <person name="Nakamura S."/>
        </authorList>
    </citation>
    <scope>NUCLEOTIDE SEQUENCE [LARGE SCALE GENOMIC DNA]</scope>
    <source>
        <strain evidence="7 8">JCM 16017</strain>
    </source>
</reference>
<dbReference type="PANTHER" id="PTHR23150">
    <property type="entry name" value="SULFATASE MODIFYING FACTOR 1, 2"/>
    <property type="match status" value="1"/>
</dbReference>
<dbReference type="Pfam" id="PF12867">
    <property type="entry name" value="DinB_2"/>
    <property type="match status" value="1"/>
</dbReference>
<dbReference type="InterPro" id="IPR034660">
    <property type="entry name" value="DinB/YfiT-like"/>
</dbReference>
<comment type="caution">
    <text evidence="7">The sequence shown here is derived from an EMBL/GenBank/DDBJ whole genome shotgun (WGS) entry which is preliminary data.</text>
</comment>
<keyword evidence="4" id="KW-0503">Monooxygenase</keyword>
<dbReference type="EMBL" id="BLKV01000002">
    <property type="protein sequence ID" value="GFG71095.1"/>
    <property type="molecule type" value="Genomic_DNA"/>
</dbReference>
<dbReference type="InterPro" id="IPR017806">
    <property type="entry name" value="EgtB"/>
</dbReference>
<gene>
    <name evidence="4 7" type="primary">egtB</name>
    <name evidence="7" type="ORF">MSEN_28150</name>
</gene>
<comment type="cofactor">
    <cofactor evidence="4">
        <name>Fe(2+)</name>
        <dbReference type="ChEBI" id="CHEBI:29033"/>
    </cofactor>
</comment>
<dbReference type="NCBIfam" id="TIGR03440">
    <property type="entry name" value="egtB_TIGR03440"/>
    <property type="match status" value="1"/>
</dbReference>